<dbReference type="EMBL" id="KQ087187">
    <property type="protein sequence ID" value="KLT44329.1"/>
    <property type="molecule type" value="Genomic_DNA"/>
</dbReference>
<dbReference type="Proteomes" id="UP000053611">
    <property type="component" value="Unassembled WGS sequence"/>
</dbReference>
<dbReference type="PANTHER" id="PTHR31845">
    <property type="entry name" value="FINGER DOMAIN PROTEIN, PUTATIVE-RELATED"/>
    <property type="match status" value="1"/>
</dbReference>
<dbReference type="InterPro" id="IPR001138">
    <property type="entry name" value="Zn2Cys6_DnaBD"/>
</dbReference>
<keyword evidence="4" id="KW-0804">Transcription</keyword>
<evidence type="ECO:0000313" key="9">
    <source>
        <dbReference type="Proteomes" id="UP000053611"/>
    </source>
</evidence>
<evidence type="ECO:0000256" key="5">
    <source>
        <dbReference type="ARBA" id="ARBA00023242"/>
    </source>
</evidence>
<feature type="region of interest" description="Disordered" evidence="6">
    <location>
        <begin position="1"/>
        <end position="32"/>
    </location>
</feature>
<evidence type="ECO:0000259" key="7">
    <source>
        <dbReference type="PROSITE" id="PS50048"/>
    </source>
</evidence>
<evidence type="ECO:0000313" key="8">
    <source>
        <dbReference type="EMBL" id="KLT44329.1"/>
    </source>
</evidence>
<reference evidence="8 9" key="1">
    <citation type="submission" date="2015-03" db="EMBL/GenBank/DDBJ databases">
        <title>Genomics and transcriptomics of the oil-accumulating basidiomycete yeast T. oleaginosus allow insights into substrate utilization and the diverse evolutionary trajectories of mating systems in fungi.</title>
        <authorList>
            <consortium name="DOE Joint Genome Institute"/>
            <person name="Kourist R."/>
            <person name="Kracht O."/>
            <person name="Bracharz F."/>
            <person name="Lipzen A."/>
            <person name="Nolan M."/>
            <person name="Ohm R."/>
            <person name="Grigoriev I."/>
            <person name="Sun S."/>
            <person name="Heitman J."/>
            <person name="Bruck T."/>
            <person name="Nowrousian M."/>
        </authorList>
    </citation>
    <scope>NUCLEOTIDE SEQUENCE [LARGE SCALE GENOMIC DNA]</scope>
    <source>
        <strain evidence="8 9">IBC0246</strain>
    </source>
</reference>
<dbReference type="RefSeq" id="XP_018280820.1">
    <property type="nucleotide sequence ID" value="XM_018422405.1"/>
</dbReference>
<organism evidence="8 9">
    <name type="scientific">Cutaneotrichosporon oleaginosum</name>
    <dbReference type="NCBI Taxonomy" id="879819"/>
    <lineage>
        <taxon>Eukaryota</taxon>
        <taxon>Fungi</taxon>
        <taxon>Dikarya</taxon>
        <taxon>Basidiomycota</taxon>
        <taxon>Agaricomycotina</taxon>
        <taxon>Tremellomycetes</taxon>
        <taxon>Trichosporonales</taxon>
        <taxon>Trichosporonaceae</taxon>
        <taxon>Cutaneotrichosporon</taxon>
    </lineage>
</organism>
<dbReference type="PANTHER" id="PTHR31845:SF19">
    <property type="entry name" value="TRANSCRIPTION FACTOR DOMAIN-CONTAINING PROTEIN"/>
    <property type="match status" value="1"/>
</dbReference>
<comment type="subcellular location">
    <subcellularLocation>
        <location evidence="1">Nucleus</location>
    </subcellularLocation>
</comment>
<dbReference type="PROSITE" id="PS00463">
    <property type="entry name" value="ZN2_CY6_FUNGAL_1"/>
    <property type="match status" value="1"/>
</dbReference>
<dbReference type="CDD" id="cd00067">
    <property type="entry name" value="GAL4"/>
    <property type="match status" value="1"/>
</dbReference>
<evidence type="ECO:0000256" key="6">
    <source>
        <dbReference type="SAM" id="MobiDB-lite"/>
    </source>
</evidence>
<dbReference type="Gene3D" id="4.10.240.10">
    <property type="entry name" value="Zn(2)-C6 fungal-type DNA-binding domain"/>
    <property type="match status" value="1"/>
</dbReference>
<dbReference type="OrthoDB" id="39175at2759"/>
<dbReference type="PROSITE" id="PS50048">
    <property type="entry name" value="ZN2_CY6_FUNGAL_2"/>
    <property type="match status" value="1"/>
</dbReference>
<dbReference type="GO" id="GO:0000981">
    <property type="term" value="F:DNA-binding transcription factor activity, RNA polymerase II-specific"/>
    <property type="evidence" value="ECO:0007669"/>
    <property type="project" value="InterPro"/>
</dbReference>
<feature type="compositionally biased region" description="Basic and acidic residues" evidence="6">
    <location>
        <begin position="18"/>
        <end position="32"/>
    </location>
</feature>
<dbReference type="AlphaFoldDB" id="A0A0J1B944"/>
<dbReference type="SUPFAM" id="SSF57701">
    <property type="entry name" value="Zn2/Cys6 DNA-binding domain"/>
    <property type="match status" value="1"/>
</dbReference>
<evidence type="ECO:0000256" key="2">
    <source>
        <dbReference type="ARBA" id="ARBA00023015"/>
    </source>
</evidence>
<evidence type="ECO:0000256" key="4">
    <source>
        <dbReference type="ARBA" id="ARBA00023163"/>
    </source>
</evidence>
<evidence type="ECO:0000256" key="3">
    <source>
        <dbReference type="ARBA" id="ARBA00023125"/>
    </source>
</evidence>
<dbReference type="GO" id="GO:0000976">
    <property type="term" value="F:transcription cis-regulatory region binding"/>
    <property type="evidence" value="ECO:0007669"/>
    <property type="project" value="TreeGrafter"/>
</dbReference>
<name>A0A0J1B944_9TREE</name>
<evidence type="ECO:0000256" key="1">
    <source>
        <dbReference type="ARBA" id="ARBA00004123"/>
    </source>
</evidence>
<dbReference type="InterPro" id="IPR051089">
    <property type="entry name" value="prtT"/>
</dbReference>
<accession>A0A0J1B944</accession>
<dbReference type="GO" id="GO:0005634">
    <property type="term" value="C:nucleus"/>
    <property type="evidence" value="ECO:0007669"/>
    <property type="project" value="UniProtKB-SubCell"/>
</dbReference>
<proteinExistence type="predicted"/>
<keyword evidence="9" id="KW-1185">Reference proteome</keyword>
<dbReference type="InterPro" id="IPR036864">
    <property type="entry name" value="Zn2-C6_fun-type_DNA-bd_sf"/>
</dbReference>
<keyword evidence="2" id="KW-0805">Transcription regulation</keyword>
<keyword evidence="3" id="KW-0238">DNA-binding</keyword>
<protein>
    <recommendedName>
        <fullName evidence="7">Zn(2)-C6 fungal-type domain-containing protein</fullName>
    </recommendedName>
</protein>
<dbReference type="GeneID" id="28983008"/>
<gene>
    <name evidence="8" type="ORF">CC85DRAFT_283571</name>
</gene>
<sequence length="734" mass="80896">MPDSRTYFDSGAQPSRKRTADNERPTPKKMKEELPSVLIREKKQKACANCRRAKLKCMIEEGDKECVRCITRKERCVFFPRGHDEDYQQTIANDLNAIAVQTQHLTRAVHHLLHHLMAQNGVPPLDPPLPTYEAPERDLAVLQGWTAERNRSLGKKRKGSSDSSFAQYGAPGSTFMRPADMHVGLSITPNPPNGQHSDPVRNGLPGANSLQTPQNGAMAVLGGLVSFDTSSTSNEASISPVDTASFVTQPQSQGSVPSQTMGTPSLAGGAFGLLSASRPSVSPDDVVTPTLPADYDQFGSSDPRPNIVKRGVISNDDATILVNFFHSKLVRWLFGYRLEFGKFPYIPNGPCVMTPFILSVLCFISSERIPAMHELQHTLRSQVNQLLLNSPADSFISTFDVQLNGSGGTRDEGDGEDELDPELGIGPEEIVGACVLAMFTVDRDSASAIAANAFRWARGWIRWTSLTIPLPPTLGEVCGLLPIKRDATQEDMARIWLLCYIVDGTEALQRDNPPELPRDPIPYCQILLPDPMPAGKESPPNDVLLAFHARLITLLRDWYHRRGGAETTPGGMARLADNTNANLAWWRTALDSYGLDEVWMRHINLFWEFARMLVNRTSAKSIADKRAAIASWTIGTQAAIGFLEKCSKWPQRDELPLIPPCYLNMTSLAGTVLVDAIKEQKHHRDDMCAVGPAEAIRLFKMVADMLDQGGVPETHLSRQHARQLRDLAAQLSAM</sequence>
<dbReference type="CDD" id="cd12148">
    <property type="entry name" value="fungal_TF_MHR"/>
    <property type="match status" value="1"/>
</dbReference>
<feature type="domain" description="Zn(2)-C6 fungal-type" evidence="7">
    <location>
        <begin position="46"/>
        <end position="78"/>
    </location>
</feature>
<keyword evidence="5" id="KW-0539">Nucleus</keyword>
<feature type="region of interest" description="Disordered" evidence="6">
    <location>
        <begin position="188"/>
        <end position="209"/>
    </location>
</feature>
<dbReference type="GO" id="GO:0008270">
    <property type="term" value="F:zinc ion binding"/>
    <property type="evidence" value="ECO:0007669"/>
    <property type="project" value="InterPro"/>
</dbReference>